<comment type="similarity">
    <text evidence="11">In the N-terminal section; belongs to the carbohydrate kinase PfkB family.</text>
</comment>
<evidence type="ECO:0000256" key="5">
    <source>
        <dbReference type="ARBA" id="ARBA00022695"/>
    </source>
</evidence>
<comment type="pathway">
    <text evidence="11">Nucleotide-sugar biosynthesis; ADP-L-glycero-beta-D-manno-heptose biosynthesis; ADP-L-glycero-beta-D-manno-heptose from D-glycero-beta-D-manno-heptose 7-phosphate: step 3/4.</text>
</comment>
<feature type="domain" description="Cytidyltransferase-like" evidence="13">
    <location>
        <begin position="358"/>
        <end position="452"/>
    </location>
</feature>
<evidence type="ECO:0000256" key="11">
    <source>
        <dbReference type="HAMAP-Rule" id="MF_01603"/>
    </source>
</evidence>
<comment type="catalytic activity">
    <reaction evidence="11">
        <text>D-glycero-beta-D-manno-heptose 1-phosphate + ATP + H(+) = ADP-D-glycero-beta-D-manno-heptose + diphosphate</text>
        <dbReference type="Rhea" id="RHEA:27465"/>
        <dbReference type="ChEBI" id="CHEBI:15378"/>
        <dbReference type="ChEBI" id="CHEBI:30616"/>
        <dbReference type="ChEBI" id="CHEBI:33019"/>
        <dbReference type="ChEBI" id="CHEBI:59967"/>
        <dbReference type="ChEBI" id="CHEBI:61593"/>
        <dbReference type="EC" id="2.7.7.70"/>
    </reaction>
</comment>
<dbReference type="Pfam" id="PF01467">
    <property type="entry name" value="CTP_transf_like"/>
    <property type="match status" value="1"/>
</dbReference>
<dbReference type="Pfam" id="PF00294">
    <property type="entry name" value="PfkB"/>
    <property type="match status" value="1"/>
</dbReference>
<evidence type="ECO:0000256" key="6">
    <source>
        <dbReference type="ARBA" id="ARBA00022741"/>
    </source>
</evidence>
<keyword evidence="4 11" id="KW-0808">Transferase</keyword>
<keyword evidence="5 11" id="KW-0548">Nucleotidyltransferase</keyword>
<feature type="domain" description="Carbohydrate kinase PfkB" evidence="12">
    <location>
        <begin position="21"/>
        <end position="312"/>
    </location>
</feature>
<evidence type="ECO:0000256" key="4">
    <source>
        <dbReference type="ARBA" id="ARBA00022679"/>
    </source>
</evidence>
<evidence type="ECO:0000256" key="8">
    <source>
        <dbReference type="ARBA" id="ARBA00022840"/>
    </source>
</evidence>
<evidence type="ECO:0000313" key="14">
    <source>
        <dbReference type="EMBL" id="MFC0632446.1"/>
    </source>
</evidence>
<dbReference type="RefSeq" id="WP_376833400.1">
    <property type="nucleotide sequence ID" value="NZ_JBHLSW010000002.1"/>
</dbReference>
<comment type="similarity">
    <text evidence="11">In the C-terminal section; belongs to the cytidylyltransferase family.</text>
</comment>
<dbReference type="HAMAP" id="MF_01603">
    <property type="entry name" value="HldE"/>
    <property type="match status" value="1"/>
</dbReference>
<comment type="caution">
    <text evidence="14">The sequence shown here is derived from an EMBL/GenBank/DDBJ whole genome shotgun (WGS) entry which is preliminary data.</text>
</comment>
<evidence type="ECO:0000256" key="10">
    <source>
        <dbReference type="ARBA" id="ARBA00023277"/>
    </source>
</evidence>
<dbReference type="InterPro" id="IPR011913">
    <property type="entry name" value="RfaE_dom_I"/>
</dbReference>
<dbReference type="SUPFAM" id="SSF52374">
    <property type="entry name" value="Nucleotidylyl transferase"/>
    <property type="match status" value="1"/>
</dbReference>
<feature type="region of interest" description="Cytidylyltransferase" evidence="11">
    <location>
        <begin position="358"/>
        <end position="487"/>
    </location>
</feature>
<comment type="subunit">
    <text evidence="11">Homodimer.</text>
</comment>
<comment type="function">
    <text evidence="2 11">Catalyzes the ADP transfer from ATP to D-glycero-beta-D-manno-heptose 1-phosphate, yielding ADP-D-glycero-beta-D-manno-heptose.</text>
</comment>
<organism evidence="14 15">
    <name type="scientific">Brevundimonas balnearis</name>
    <dbReference type="NCBI Taxonomy" id="1572858"/>
    <lineage>
        <taxon>Bacteria</taxon>
        <taxon>Pseudomonadati</taxon>
        <taxon>Pseudomonadota</taxon>
        <taxon>Alphaproteobacteria</taxon>
        <taxon>Caulobacterales</taxon>
        <taxon>Caulobacteraceae</taxon>
        <taxon>Brevundimonas</taxon>
    </lineage>
</organism>
<feature type="binding site" evidence="11">
    <location>
        <begin position="206"/>
        <end position="209"/>
    </location>
    <ligand>
        <name>ATP</name>
        <dbReference type="ChEBI" id="CHEBI:30616"/>
    </ligand>
</feature>
<evidence type="ECO:0000256" key="1">
    <source>
        <dbReference type="ARBA" id="ARBA00002319"/>
    </source>
</evidence>
<feature type="active site" evidence="11">
    <location>
        <position position="275"/>
    </location>
</feature>
<comment type="function">
    <text evidence="1 11">Catalyzes the phosphorylation of D-glycero-D-manno-heptose 7-phosphate at the C-1 position to selectively form D-glycero-beta-D-manno-heptose-1,7-bisphosphate.</text>
</comment>
<dbReference type="Gene3D" id="3.40.1190.20">
    <property type="match status" value="1"/>
</dbReference>
<keyword evidence="10 11" id="KW-0119">Carbohydrate metabolism</keyword>
<dbReference type="SUPFAM" id="SSF53613">
    <property type="entry name" value="Ribokinase-like"/>
    <property type="match status" value="1"/>
</dbReference>
<keyword evidence="7 11" id="KW-0418">Kinase</keyword>
<keyword evidence="15" id="KW-1185">Reference proteome</keyword>
<reference evidence="14 15" key="1">
    <citation type="submission" date="2024-09" db="EMBL/GenBank/DDBJ databases">
        <authorList>
            <person name="Sun Q."/>
            <person name="Mori K."/>
        </authorList>
    </citation>
    <scope>NUCLEOTIDE SEQUENCE [LARGE SCALE GENOMIC DNA]</scope>
    <source>
        <strain evidence="14 15">NCAIM B.02621</strain>
    </source>
</reference>
<evidence type="ECO:0000259" key="13">
    <source>
        <dbReference type="Pfam" id="PF01467"/>
    </source>
</evidence>
<gene>
    <name evidence="14" type="primary">rfaE1</name>
    <name evidence="11" type="synonym">hldE</name>
    <name evidence="14" type="ORF">ACFFGE_00930</name>
</gene>
<dbReference type="NCBIfam" id="TIGR00125">
    <property type="entry name" value="cyt_tran_rel"/>
    <property type="match status" value="1"/>
</dbReference>
<evidence type="ECO:0000256" key="3">
    <source>
        <dbReference type="ARBA" id="ARBA00004713"/>
    </source>
</evidence>
<dbReference type="EC" id="2.7.1.167" evidence="11"/>
<sequence length="487" mass="50590">MSDHLTCHWAGRFPFIDAPILVLGDVMLDGYVIGDVRRISPEAPVPVLRHSQDRESAGGAANVALNIVSLGGKATLVGLVGDDAEGRRLARIASTAGVVCDLVTDAGRPTIAKTRVMAGAHQMIRIDREVLSPLSPEVEDRLIARAVAGLRGARALAVSDYAKGVLSDRVLAEVLAAAKALAVPILIDPKRADFSAYAGADVIKPNRGELSAATGLPCGTDAEAEVAARRAGAATGADILLTRSEQGIAYYPRNGEALTAPTQAAEVFDVSGAGDTVLAAYALAVAGGLPAAQAMRLANAAAGVVVSKAGTAVVTLDELEAAMEPLDHRPEAAGRLLSWDEAARLRDGWRRQGLTVGLTNGCFDLLHPGHVAILREAAAACDRLIVALNTDESVSRLKGPTRPVQAETARAEVVGAIRGVDAVVLFGEPTPLELIQALVPDVLIKGADYTEEQIVGGDVVKAAGGRIVRVPLRDGHSTTRLVERSKA</sequence>
<dbReference type="EC" id="2.7.7.70" evidence="11"/>
<comment type="pathway">
    <text evidence="11">Nucleotide-sugar biosynthesis; ADP-L-glycero-beta-D-manno-heptose biosynthesis; ADP-L-glycero-beta-D-manno-heptose from D-glycero-beta-D-manno-heptose 7-phosphate: step 1/4.</text>
</comment>
<dbReference type="PROSITE" id="PS00583">
    <property type="entry name" value="PFKB_KINASES_1"/>
    <property type="match status" value="1"/>
</dbReference>
<evidence type="ECO:0000256" key="2">
    <source>
        <dbReference type="ARBA" id="ARBA00003753"/>
    </source>
</evidence>
<evidence type="ECO:0000256" key="9">
    <source>
        <dbReference type="ARBA" id="ARBA00023268"/>
    </source>
</evidence>
<dbReference type="PROSITE" id="PS00584">
    <property type="entry name" value="PFKB_KINASES_2"/>
    <property type="match status" value="1"/>
</dbReference>
<dbReference type="InterPro" id="IPR014729">
    <property type="entry name" value="Rossmann-like_a/b/a_fold"/>
</dbReference>
<evidence type="ECO:0000313" key="15">
    <source>
        <dbReference type="Proteomes" id="UP001589906"/>
    </source>
</evidence>
<dbReference type="GO" id="GO:0016301">
    <property type="term" value="F:kinase activity"/>
    <property type="evidence" value="ECO:0007669"/>
    <property type="project" value="UniProtKB-KW"/>
</dbReference>
<dbReference type="Gene3D" id="3.40.50.620">
    <property type="entry name" value="HUPs"/>
    <property type="match status" value="1"/>
</dbReference>
<evidence type="ECO:0000259" key="12">
    <source>
        <dbReference type="Pfam" id="PF00294"/>
    </source>
</evidence>
<comment type="pathway">
    <text evidence="3">Bacterial outer membrane biogenesis; LPS core biosynthesis.</text>
</comment>
<name>A0ABV6QYK2_9CAUL</name>
<accession>A0ABV6QYK2</accession>
<dbReference type="NCBIfam" id="TIGR02198">
    <property type="entry name" value="rfaE_dom_I"/>
    <property type="match status" value="1"/>
</dbReference>
<dbReference type="InterPro" id="IPR029056">
    <property type="entry name" value="Ribokinase-like"/>
</dbReference>
<evidence type="ECO:0000256" key="7">
    <source>
        <dbReference type="ARBA" id="ARBA00022777"/>
    </source>
</evidence>
<keyword evidence="9 11" id="KW-0511">Multifunctional enzyme</keyword>
<dbReference type="CDD" id="cd01172">
    <property type="entry name" value="RfaE_like"/>
    <property type="match status" value="1"/>
</dbReference>
<dbReference type="InterPro" id="IPR002173">
    <property type="entry name" value="Carboh/pur_kinase_PfkB_CS"/>
</dbReference>
<keyword evidence="6 11" id="KW-0547">Nucleotide-binding</keyword>
<dbReference type="PANTHER" id="PTHR46969:SF1">
    <property type="entry name" value="BIFUNCTIONAL PROTEIN HLDE"/>
    <property type="match status" value="1"/>
</dbReference>
<dbReference type="EMBL" id="JBHLSW010000002">
    <property type="protein sequence ID" value="MFC0632446.1"/>
    <property type="molecule type" value="Genomic_DNA"/>
</dbReference>
<dbReference type="Proteomes" id="UP001589906">
    <property type="component" value="Unassembled WGS sequence"/>
</dbReference>
<dbReference type="PANTHER" id="PTHR46969">
    <property type="entry name" value="BIFUNCTIONAL PROTEIN HLDE"/>
    <property type="match status" value="1"/>
</dbReference>
<dbReference type="InterPro" id="IPR004821">
    <property type="entry name" value="Cyt_trans-like"/>
</dbReference>
<proteinExistence type="inferred from homology"/>
<dbReference type="InterPro" id="IPR011611">
    <property type="entry name" value="PfkB_dom"/>
</dbReference>
<protein>
    <recommendedName>
        <fullName evidence="11">Bifunctional protein HldE</fullName>
    </recommendedName>
    <domain>
        <recommendedName>
            <fullName evidence="11">D-beta-D-heptose 7-phosphate kinase</fullName>
            <ecNumber evidence="11">2.7.1.167</ecNumber>
        </recommendedName>
        <alternativeName>
            <fullName evidence="11">D-beta-D-heptose 7-phosphotransferase</fullName>
        </alternativeName>
        <alternativeName>
            <fullName evidence="11">D-glycero-beta-D-manno-heptose-7-phosphate kinase</fullName>
        </alternativeName>
    </domain>
    <domain>
        <recommendedName>
            <fullName evidence="11">D-beta-D-heptose 1-phosphate adenylyltransferase</fullName>
            <ecNumber evidence="11">2.7.7.70</ecNumber>
        </recommendedName>
        <alternativeName>
            <fullName evidence="11">D-glycero-beta-D-manno-heptose 1-phosphate adenylyltransferase</fullName>
        </alternativeName>
    </domain>
</protein>
<feature type="region of interest" description="Ribokinase" evidence="11">
    <location>
        <begin position="1"/>
        <end position="330"/>
    </location>
</feature>
<comment type="catalytic activity">
    <reaction evidence="11">
        <text>D-glycero-beta-D-manno-heptose 7-phosphate + ATP = D-glycero-beta-D-manno-heptose 1,7-bisphosphate + ADP + H(+)</text>
        <dbReference type="Rhea" id="RHEA:27473"/>
        <dbReference type="ChEBI" id="CHEBI:15378"/>
        <dbReference type="ChEBI" id="CHEBI:30616"/>
        <dbReference type="ChEBI" id="CHEBI:60204"/>
        <dbReference type="ChEBI" id="CHEBI:60208"/>
        <dbReference type="ChEBI" id="CHEBI:456216"/>
        <dbReference type="EC" id="2.7.1.167"/>
    </reaction>
</comment>
<keyword evidence="8 11" id="KW-0067">ATP-binding</keyword>
<dbReference type="InterPro" id="IPR023030">
    <property type="entry name" value="Bifunc_HldE"/>
</dbReference>